<dbReference type="InterPro" id="IPR003594">
    <property type="entry name" value="HATPase_dom"/>
</dbReference>
<feature type="compositionally biased region" description="Basic and acidic residues" evidence="9">
    <location>
        <begin position="866"/>
        <end position="883"/>
    </location>
</feature>
<dbReference type="InterPro" id="IPR011712">
    <property type="entry name" value="Sig_transdc_His_kin_sub3_dim/P"/>
</dbReference>
<evidence type="ECO:0000256" key="9">
    <source>
        <dbReference type="SAM" id="MobiDB-lite"/>
    </source>
</evidence>
<evidence type="ECO:0000256" key="3">
    <source>
        <dbReference type="ARBA" id="ARBA00022553"/>
    </source>
</evidence>
<protein>
    <recommendedName>
        <fullName evidence="2">histidine kinase</fullName>
        <ecNumber evidence="2">2.7.13.3</ecNumber>
    </recommendedName>
</protein>
<dbReference type="GO" id="GO:0005524">
    <property type="term" value="F:ATP binding"/>
    <property type="evidence" value="ECO:0007669"/>
    <property type="project" value="UniProtKB-KW"/>
</dbReference>
<dbReference type="Gene3D" id="2.60.40.10">
    <property type="entry name" value="Immunoglobulins"/>
    <property type="match status" value="1"/>
</dbReference>
<keyword evidence="3" id="KW-0597">Phosphoprotein</keyword>
<keyword evidence="5" id="KW-0547">Nucleotide-binding</keyword>
<feature type="signal peptide" evidence="10">
    <location>
        <begin position="1"/>
        <end position="25"/>
    </location>
</feature>
<dbReference type="SUPFAM" id="SSF55874">
    <property type="entry name" value="ATPase domain of HSP90 chaperone/DNA topoisomerase II/histidine kinase"/>
    <property type="match status" value="1"/>
</dbReference>
<dbReference type="GO" id="GO:0016020">
    <property type="term" value="C:membrane"/>
    <property type="evidence" value="ECO:0007669"/>
    <property type="project" value="InterPro"/>
</dbReference>
<evidence type="ECO:0000256" key="8">
    <source>
        <dbReference type="ARBA" id="ARBA00023012"/>
    </source>
</evidence>
<dbReference type="SMART" id="SM00387">
    <property type="entry name" value="HATPase_c"/>
    <property type="match status" value="1"/>
</dbReference>
<dbReference type="PANTHER" id="PTHR24421">
    <property type="entry name" value="NITRATE/NITRITE SENSOR PROTEIN NARX-RELATED"/>
    <property type="match status" value="1"/>
</dbReference>
<dbReference type="CDD" id="cd00146">
    <property type="entry name" value="PKD"/>
    <property type="match status" value="1"/>
</dbReference>
<evidence type="ECO:0000256" key="5">
    <source>
        <dbReference type="ARBA" id="ARBA00022741"/>
    </source>
</evidence>
<organism evidence="12 13">
    <name type="scientific">Rubricoccus marinus</name>
    <dbReference type="NCBI Taxonomy" id="716817"/>
    <lineage>
        <taxon>Bacteria</taxon>
        <taxon>Pseudomonadati</taxon>
        <taxon>Rhodothermota</taxon>
        <taxon>Rhodothermia</taxon>
        <taxon>Rhodothermales</taxon>
        <taxon>Rubricoccaceae</taxon>
        <taxon>Rubricoccus</taxon>
    </lineage>
</organism>
<dbReference type="InterPro" id="IPR013783">
    <property type="entry name" value="Ig-like_fold"/>
</dbReference>
<evidence type="ECO:0000313" key="12">
    <source>
        <dbReference type="EMBL" id="OZC02068.1"/>
    </source>
</evidence>
<evidence type="ECO:0000256" key="4">
    <source>
        <dbReference type="ARBA" id="ARBA00022679"/>
    </source>
</evidence>
<evidence type="ECO:0000256" key="10">
    <source>
        <dbReference type="SAM" id="SignalP"/>
    </source>
</evidence>
<dbReference type="Proteomes" id="UP000216446">
    <property type="component" value="Unassembled WGS sequence"/>
</dbReference>
<keyword evidence="7" id="KW-0067">ATP-binding</keyword>
<sequence>MPRRARLSLAFCGLALLLCAAGARAQAPEAEVRIDRLSVEDGLAQSIVTALVQDRHGFLWIGTEGGLDRYDGYTFTPYRNVPGELGSLSSSFVNALVETPDGAIWVGTHGAGLNRLDPASGVARRLRHVAEDPATISADRISALFADRDGRLWAGTERGLDLVDLTTARVRRVAEAQEVTDIAQDPASGDLWVATHEGLLRVSPASGRILRRYGAETLGGEQVAAVWTDADGTLWIGTDTSGLTRLDPRTGRTVRFADVGTGTPGVAVQDILRDARGALWVATMSGLVRMDVRPPQTERWTVFRPSETDPGSISAERVRTLAEDRTGLVWAGTWGAGLNKVRQTPFQRFAADPGRVGALSSNDVMGMAQDRDGTLWVGTYDRGLNRLDLATGAASQDPGWPVELRQNGVRAVAVDGLGAIWATGDARGLWRRDPGTERWARVPFEDGAGVESVTHVAAAPDGSIWAATYGGGPCHAEPLAQEVVCPARNWTGARALRSDLAYTVFAEADGRLWVSLWGSGADLVDPARGRVASFENRPEDPASLTDNNVTSFYRDARGELWLTTYGGGLNRLLSTAGGGRFAHITEADGLPNGTTYGILPDARGDFWVSTNRGLARMDPASGEMDTFGPDDGLPGEELNGYSFLKLRDGRMAFGGLSGLAVFNPDAITGDARPPQAVVTAVRVLGREIDVPATGAPAPIVLTHQQSAIAFDVAAMDFTAPDRNRYAFQLEGLESAWSPPSTRRTAAYTNLRPGRYTFRVRASGADGAWNPAALTIPVEVRPAWWQTWAFRLAAGAGLLALVVLGVREASQRRLRAEVQRLETEQRLQAERERISRDLHDHVGGQLSGLIASAELARLQRRRASRARGQDERAEVGASGERGRAGESAPFPPEADAIDRIEEDARETMRQLRETVWALHHESVTLADFRSRLDADLRQRLRGHERPVATVTLDGDATHVLSPLQALHLYRIAREAITNSLKHADAAHIAVTIRHSAGAVTVEIRDDGTFRAPGEEASGDGAAAEVSGFGMGSMRARTEAIGGRFDVETEAGTVVRVSVPV</sequence>
<keyword evidence="8" id="KW-0902">Two-component regulatory system</keyword>
<keyword evidence="6" id="KW-0418">Kinase</keyword>
<reference evidence="12 13" key="1">
    <citation type="submission" date="2016-11" db="EMBL/GenBank/DDBJ databases">
        <title>Study of marine rhodopsin-containing bacteria.</title>
        <authorList>
            <person name="Yoshizawa S."/>
            <person name="Kumagai Y."/>
            <person name="Kogure K."/>
        </authorList>
    </citation>
    <scope>NUCLEOTIDE SEQUENCE [LARGE SCALE GENOMIC DNA]</scope>
    <source>
        <strain evidence="12 13">SG-29</strain>
    </source>
</reference>
<dbReference type="PANTHER" id="PTHR24421:SF10">
    <property type="entry name" value="NITRATE_NITRITE SENSOR PROTEIN NARQ"/>
    <property type="match status" value="1"/>
</dbReference>
<dbReference type="GO" id="GO:0000155">
    <property type="term" value="F:phosphorelay sensor kinase activity"/>
    <property type="evidence" value="ECO:0007669"/>
    <property type="project" value="InterPro"/>
</dbReference>
<dbReference type="InterPro" id="IPR015943">
    <property type="entry name" value="WD40/YVTN_repeat-like_dom_sf"/>
</dbReference>
<accession>A0A259TWZ1</accession>
<dbReference type="Gene3D" id="1.20.5.1930">
    <property type="match status" value="1"/>
</dbReference>
<dbReference type="AlphaFoldDB" id="A0A259TWZ1"/>
<proteinExistence type="predicted"/>
<comment type="catalytic activity">
    <reaction evidence="1">
        <text>ATP + protein L-histidine = ADP + protein N-phospho-L-histidine.</text>
        <dbReference type="EC" id="2.7.13.3"/>
    </reaction>
</comment>
<dbReference type="GO" id="GO:0046983">
    <property type="term" value="F:protein dimerization activity"/>
    <property type="evidence" value="ECO:0007669"/>
    <property type="project" value="InterPro"/>
</dbReference>
<dbReference type="SUPFAM" id="SSF63829">
    <property type="entry name" value="Calcium-dependent phosphotriesterase"/>
    <property type="match status" value="3"/>
</dbReference>
<dbReference type="RefSeq" id="WP_179270990.1">
    <property type="nucleotide sequence ID" value="NZ_MQWB01000001.1"/>
</dbReference>
<evidence type="ECO:0000256" key="2">
    <source>
        <dbReference type="ARBA" id="ARBA00012438"/>
    </source>
</evidence>
<feature type="domain" description="Histidine kinase/HSP90-like ATPase" evidence="11">
    <location>
        <begin position="962"/>
        <end position="1059"/>
    </location>
</feature>
<dbReference type="InterPro" id="IPR036890">
    <property type="entry name" value="HATPase_C_sf"/>
</dbReference>
<evidence type="ECO:0000256" key="1">
    <source>
        <dbReference type="ARBA" id="ARBA00000085"/>
    </source>
</evidence>
<dbReference type="Pfam" id="PF07495">
    <property type="entry name" value="Y_Y_Y"/>
    <property type="match status" value="1"/>
</dbReference>
<evidence type="ECO:0000259" key="11">
    <source>
        <dbReference type="SMART" id="SM00387"/>
    </source>
</evidence>
<keyword evidence="4" id="KW-0808">Transferase</keyword>
<dbReference type="Pfam" id="PF07730">
    <property type="entry name" value="HisKA_3"/>
    <property type="match status" value="1"/>
</dbReference>
<dbReference type="InterPro" id="IPR011123">
    <property type="entry name" value="Y_Y_Y"/>
</dbReference>
<evidence type="ECO:0000256" key="7">
    <source>
        <dbReference type="ARBA" id="ARBA00022840"/>
    </source>
</evidence>
<dbReference type="EC" id="2.7.13.3" evidence="2"/>
<dbReference type="InterPro" id="IPR050482">
    <property type="entry name" value="Sensor_HK_TwoCompSys"/>
</dbReference>
<evidence type="ECO:0000313" key="13">
    <source>
        <dbReference type="Proteomes" id="UP000216446"/>
    </source>
</evidence>
<evidence type="ECO:0000256" key="6">
    <source>
        <dbReference type="ARBA" id="ARBA00022777"/>
    </source>
</evidence>
<dbReference type="EMBL" id="MQWB01000001">
    <property type="protein sequence ID" value="OZC02068.1"/>
    <property type="molecule type" value="Genomic_DNA"/>
</dbReference>
<comment type="caution">
    <text evidence="12">The sequence shown here is derived from an EMBL/GenBank/DDBJ whole genome shotgun (WGS) entry which is preliminary data.</text>
</comment>
<feature type="chain" id="PRO_5012989115" description="histidine kinase" evidence="10">
    <location>
        <begin position="26"/>
        <end position="1059"/>
    </location>
</feature>
<gene>
    <name evidence="12" type="ORF">BSZ36_03155</name>
</gene>
<feature type="region of interest" description="Disordered" evidence="9">
    <location>
        <begin position="860"/>
        <end position="893"/>
    </location>
</feature>
<dbReference type="Gene3D" id="3.30.565.10">
    <property type="entry name" value="Histidine kinase-like ATPase, C-terminal domain"/>
    <property type="match status" value="1"/>
</dbReference>
<dbReference type="Pfam" id="PF02518">
    <property type="entry name" value="HATPase_c"/>
    <property type="match status" value="1"/>
</dbReference>
<dbReference type="CDD" id="cd16917">
    <property type="entry name" value="HATPase_UhpB-NarQ-NarX-like"/>
    <property type="match status" value="1"/>
</dbReference>
<dbReference type="Gene3D" id="2.130.10.10">
    <property type="entry name" value="YVTN repeat-like/Quinoprotein amine dehydrogenase"/>
    <property type="match status" value="2"/>
</dbReference>
<keyword evidence="13" id="KW-1185">Reference proteome</keyword>
<dbReference type="Pfam" id="PF07494">
    <property type="entry name" value="Reg_prop"/>
    <property type="match status" value="5"/>
</dbReference>
<name>A0A259TWZ1_9BACT</name>
<keyword evidence="10" id="KW-0732">Signal</keyword>
<dbReference type="InParanoid" id="A0A259TWZ1"/>
<dbReference type="InterPro" id="IPR011110">
    <property type="entry name" value="Reg_prop"/>
</dbReference>